<dbReference type="PANTHER" id="PTHR44259">
    <property type="entry name" value="OS07G0183000 PROTEIN-RELATED"/>
    <property type="match status" value="1"/>
</dbReference>
<sequence>MEENNKWKNLPVDILEQIIKCLPLREYLAVNAILGDNYSRISDSNDIPNQFCLPLSEPPQVLLRNEVSAWFFSLSTLTMHHPKTKLLESSQLCHGSFEEWLIVCDYTVDEGSATVFFLNPVTNARIMIPSKLYFPSSDLFVAKVVTSSKPGSDRYLACLLDNFCQIAIYRPFDKSWAIIELHKNSDFCFKDLEIVDTKLYVITDKTSHSILLIYDLKDSTNGPPEGEFLALVPKLRPVESSITDNRCNTINDTLPFLAKDEALGELYLIYMICNVEYALNFNFGSIFVKPPEATNIEVFKLDMNKDPIGWQKVRLDDRVAFVSNCKSVIISRDKLHCNQELIGRNSIYFGFNFPCSGDSQSGLRLGVFCLNDRSIKYFPVDTSKDCPMPHPIWIVPSLL</sequence>
<evidence type="ECO:0000313" key="3">
    <source>
        <dbReference type="RefSeq" id="XP_004492481.1"/>
    </source>
</evidence>
<gene>
    <name evidence="3" type="primary">LOC101499759</name>
</gene>
<dbReference type="Proteomes" id="UP000087171">
    <property type="component" value="Chromosome Ca3"/>
</dbReference>
<dbReference type="InterPro" id="IPR050942">
    <property type="entry name" value="F-box_BR-signaling"/>
</dbReference>
<evidence type="ECO:0000259" key="1">
    <source>
        <dbReference type="Pfam" id="PF03478"/>
    </source>
</evidence>
<dbReference type="GeneID" id="101499759"/>
<dbReference type="eggNOG" id="ENOG502SUM3">
    <property type="taxonomic scope" value="Eukaryota"/>
</dbReference>
<dbReference type="InterPro" id="IPR005174">
    <property type="entry name" value="KIB1-4_b-propeller"/>
</dbReference>
<dbReference type="PaxDb" id="3827-XP_004492481.1"/>
<evidence type="ECO:0000313" key="2">
    <source>
        <dbReference type="Proteomes" id="UP000087171"/>
    </source>
</evidence>
<dbReference type="OrthoDB" id="1436695at2759"/>
<accession>A0A1S2XPD7</accession>
<protein>
    <submittedName>
        <fullName evidence="3">Uncharacterized protein LOC101499759</fullName>
    </submittedName>
</protein>
<dbReference type="STRING" id="3827.A0A1S2XPD7"/>
<dbReference type="AlphaFoldDB" id="A0A1S2XPD7"/>
<dbReference type="KEGG" id="cam:101499759"/>
<dbReference type="PANTHER" id="PTHR44259:SF114">
    <property type="entry name" value="OS06G0707300 PROTEIN"/>
    <property type="match status" value="1"/>
</dbReference>
<reference evidence="3" key="2">
    <citation type="submission" date="2025-08" db="UniProtKB">
        <authorList>
            <consortium name="RefSeq"/>
        </authorList>
    </citation>
    <scope>IDENTIFICATION</scope>
    <source>
        <tissue evidence="3">Etiolated seedlings</tissue>
    </source>
</reference>
<dbReference type="Pfam" id="PF03478">
    <property type="entry name" value="Beta-prop_KIB1-4"/>
    <property type="match status" value="1"/>
</dbReference>
<feature type="domain" description="KIB1-4 beta-propeller" evidence="1">
    <location>
        <begin position="71"/>
        <end position="358"/>
    </location>
</feature>
<name>A0A1S2XPD7_CICAR</name>
<keyword evidence="2" id="KW-1185">Reference proteome</keyword>
<proteinExistence type="predicted"/>
<dbReference type="RefSeq" id="XP_004492481.1">
    <property type="nucleotide sequence ID" value="XM_004492424.3"/>
</dbReference>
<reference evidence="2" key="1">
    <citation type="journal article" date="2013" name="Nat. Biotechnol.">
        <title>Draft genome sequence of chickpea (Cicer arietinum) provides a resource for trait improvement.</title>
        <authorList>
            <person name="Varshney R.K."/>
            <person name="Song C."/>
            <person name="Saxena R.K."/>
            <person name="Azam S."/>
            <person name="Yu S."/>
            <person name="Sharpe A.G."/>
            <person name="Cannon S."/>
            <person name="Baek J."/>
            <person name="Rosen B.D."/>
            <person name="Tar'an B."/>
            <person name="Millan T."/>
            <person name="Zhang X."/>
            <person name="Ramsay L.D."/>
            <person name="Iwata A."/>
            <person name="Wang Y."/>
            <person name="Nelson W."/>
            <person name="Farmer A.D."/>
            <person name="Gaur P.M."/>
            <person name="Soderlund C."/>
            <person name="Penmetsa R.V."/>
            <person name="Xu C."/>
            <person name="Bharti A.K."/>
            <person name="He W."/>
            <person name="Winter P."/>
            <person name="Zhao S."/>
            <person name="Hane J.K."/>
            <person name="Carrasquilla-Garcia N."/>
            <person name="Condie J.A."/>
            <person name="Upadhyaya H.D."/>
            <person name="Luo M.C."/>
            <person name="Thudi M."/>
            <person name="Gowda C.L."/>
            <person name="Singh N.P."/>
            <person name="Lichtenzveig J."/>
            <person name="Gali K.K."/>
            <person name="Rubio J."/>
            <person name="Nadarajan N."/>
            <person name="Dolezel J."/>
            <person name="Bansal K.C."/>
            <person name="Xu X."/>
            <person name="Edwards D."/>
            <person name="Zhang G."/>
            <person name="Kahl G."/>
            <person name="Gil J."/>
            <person name="Singh K.B."/>
            <person name="Datta S.K."/>
            <person name="Jackson S.A."/>
            <person name="Wang J."/>
            <person name="Cook D.R."/>
        </authorList>
    </citation>
    <scope>NUCLEOTIDE SEQUENCE [LARGE SCALE GENOMIC DNA]</scope>
    <source>
        <strain evidence="2">cv. CDC Frontier</strain>
    </source>
</reference>
<organism evidence="2 3">
    <name type="scientific">Cicer arietinum</name>
    <name type="common">Chickpea</name>
    <name type="synonym">Garbanzo</name>
    <dbReference type="NCBI Taxonomy" id="3827"/>
    <lineage>
        <taxon>Eukaryota</taxon>
        <taxon>Viridiplantae</taxon>
        <taxon>Streptophyta</taxon>
        <taxon>Embryophyta</taxon>
        <taxon>Tracheophyta</taxon>
        <taxon>Spermatophyta</taxon>
        <taxon>Magnoliopsida</taxon>
        <taxon>eudicotyledons</taxon>
        <taxon>Gunneridae</taxon>
        <taxon>Pentapetalae</taxon>
        <taxon>rosids</taxon>
        <taxon>fabids</taxon>
        <taxon>Fabales</taxon>
        <taxon>Fabaceae</taxon>
        <taxon>Papilionoideae</taxon>
        <taxon>50 kb inversion clade</taxon>
        <taxon>NPAAA clade</taxon>
        <taxon>Hologalegina</taxon>
        <taxon>IRL clade</taxon>
        <taxon>Cicereae</taxon>
        <taxon>Cicer</taxon>
    </lineage>
</organism>